<dbReference type="Proteomes" id="UP000661607">
    <property type="component" value="Unassembled WGS sequence"/>
</dbReference>
<dbReference type="PANTHER" id="PTHR43214">
    <property type="entry name" value="TWO-COMPONENT RESPONSE REGULATOR"/>
    <property type="match status" value="1"/>
</dbReference>
<dbReference type="Pfam" id="PF00072">
    <property type="entry name" value="Response_reg"/>
    <property type="match status" value="1"/>
</dbReference>
<dbReference type="InterPro" id="IPR001789">
    <property type="entry name" value="Sig_transdc_resp-reg_receiver"/>
</dbReference>
<dbReference type="InterPro" id="IPR039420">
    <property type="entry name" value="WalR-like"/>
</dbReference>
<dbReference type="SMART" id="SM00448">
    <property type="entry name" value="REC"/>
    <property type="match status" value="1"/>
</dbReference>
<feature type="modified residue" description="4-aspartylphosphate" evidence="2">
    <location>
        <position position="56"/>
    </location>
</feature>
<keyword evidence="5" id="KW-1185">Reference proteome</keyword>
<dbReference type="EMBL" id="JADBEF010000001">
    <property type="protein sequence ID" value="MBE1563703.1"/>
    <property type="molecule type" value="Genomic_DNA"/>
</dbReference>
<evidence type="ECO:0000256" key="1">
    <source>
        <dbReference type="ARBA" id="ARBA00023125"/>
    </source>
</evidence>
<dbReference type="CDD" id="cd17535">
    <property type="entry name" value="REC_NarL-like"/>
    <property type="match status" value="1"/>
</dbReference>
<accession>A0ABR9KNU3</accession>
<dbReference type="PROSITE" id="PS50110">
    <property type="entry name" value="RESPONSE_REGULATORY"/>
    <property type="match status" value="1"/>
</dbReference>
<reference evidence="4 5" key="1">
    <citation type="submission" date="2020-10" db="EMBL/GenBank/DDBJ databases">
        <title>Sequencing the genomes of 1000 actinobacteria strains.</title>
        <authorList>
            <person name="Klenk H.-P."/>
        </authorList>
    </citation>
    <scope>NUCLEOTIDE SEQUENCE [LARGE SCALE GENOMIC DNA]</scope>
    <source>
        <strain evidence="4 5">DSM 43748</strain>
    </source>
</reference>
<dbReference type="Gene3D" id="3.40.50.2300">
    <property type="match status" value="1"/>
</dbReference>
<sequence length="125" mass="13544">MTRLTVLIGDDEPMIREALSEVLGAEPDLDVVAVACDAEESIELAVRHEPAVAILDMRMPGGGARAAREIRNRSPRTRIMAFSAYGDPRSVEEMDRAGVTEYVLKGVPNRDIVAAVRRVAAACQP</sequence>
<dbReference type="SUPFAM" id="SSF52172">
    <property type="entry name" value="CheY-like"/>
    <property type="match status" value="1"/>
</dbReference>
<dbReference type="RefSeq" id="WP_192778222.1">
    <property type="nucleotide sequence ID" value="NZ_BAAASY010000022.1"/>
</dbReference>
<evidence type="ECO:0000259" key="3">
    <source>
        <dbReference type="PROSITE" id="PS50110"/>
    </source>
</evidence>
<evidence type="ECO:0000313" key="4">
    <source>
        <dbReference type="EMBL" id="MBE1563703.1"/>
    </source>
</evidence>
<evidence type="ECO:0000313" key="5">
    <source>
        <dbReference type="Proteomes" id="UP000661607"/>
    </source>
</evidence>
<evidence type="ECO:0000256" key="2">
    <source>
        <dbReference type="PROSITE-ProRule" id="PRU00169"/>
    </source>
</evidence>
<dbReference type="GO" id="GO:0003677">
    <property type="term" value="F:DNA binding"/>
    <property type="evidence" value="ECO:0007669"/>
    <property type="project" value="UniProtKB-KW"/>
</dbReference>
<keyword evidence="2" id="KW-0597">Phosphoprotein</keyword>
<dbReference type="InterPro" id="IPR011006">
    <property type="entry name" value="CheY-like_superfamily"/>
</dbReference>
<name>A0ABR9KNU3_9ACTN</name>
<gene>
    <name evidence="4" type="ORF">H4W81_006482</name>
</gene>
<proteinExistence type="predicted"/>
<dbReference type="InterPro" id="IPR058245">
    <property type="entry name" value="NreC/VraR/RcsB-like_REC"/>
</dbReference>
<dbReference type="PANTHER" id="PTHR43214:SF42">
    <property type="entry name" value="TRANSCRIPTIONAL REGULATORY PROTEIN DESR"/>
    <property type="match status" value="1"/>
</dbReference>
<protein>
    <submittedName>
        <fullName evidence="4">DNA-binding NarL/FixJ family response regulator</fullName>
    </submittedName>
</protein>
<feature type="domain" description="Response regulatory" evidence="3">
    <location>
        <begin position="5"/>
        <end position="120"/>
    </location>
</feature>
<organism evidence="4 5">
    <name type="scientific">Nonomuraea africana</name>
    <dbReference type="NCBI Taxonomy" id="46171"/>
    <lineage>
        <taxon>Bacteria</taxon>
        <taxon>Bacillati</taxon>
        <taxon>Actinomycetota</taxon>
        <taxon>Actinomycetes</taxon>
        <taxon>Streptosporangiales</taxon>
        <taxon>Streptosporangiaceae</taxon>
        <taxon>Nonomuraea</taxon>
    </lineage>
</organism>
<keyword evidence="1 4" id="KW-0238">DNA-binding</keyword>
<comment type="caution">
    <text evidence="4">The sequence shown here is derived from an EMBL/GenBank/DDBJ whole genome shotgun (WGS) entry which is preliminary data.</text>
</comment>